<dbReference type="GO" id="GO:0005829">
    <property type="term" value="C:cytosol"/>
    <property type="evidence" value="ECO:0007669"/>
    <property type="project" value="TreeGrafter"/>
</dbReference>
<dbReference type="PANTHER" id="PTHR46797">
    <property type="entry name" value="HTH-TYPE TRANSCRIPTIONAL REGULATOR"/>
    <property type="match status" value="1"/>
</dbReference>
<feature type="domain" description="HTH cro/C1-type" evidence="2">
    <location>
        <begin position="206"/>
        <end position="260"/>
    </location>
</feature>
<proteinExistence type="predicted"/>
<feature type="domain" description="HTH cro/C1-type" evidence="2">
    <location>
        <begin position="21"/>
        <end position="71"/>
    </location>
</feature>
<dbReference type="Proteomes" id="UP000008075">
    <property type="component" value="Plasmid XNC1_p"/>
</dbReference>
<dbReference type="InterPro" id="IPR050807">
    <property type="entry name" value="TransReg_Diox_bact_type"/>
</dbReference>
<dbReference type="AlphaFoldDB" id="D3VM40"/>
<gene>
    <name evidence="3" type="ORF">XNC1_p0124</name>
</gene>
<organism evidence="3 4">
    <name type="scientific">Xenorhabdus nematophila (strain ATCC 19061 / DSM 3370 / CCUG 14189 / LMG 1036 / NCIMB 9965 / AN6)</name>
    <dbReference type="NCBI Taxonomy" id="406817"/>
    <lineage>
        <taxon>Bacteria</taxon>
        <taxon>Pseudomonadati</taxon>
        <taxon>Pseudomonadota</taxon>
        <taxon>Gammaproteobacteria</taxon>
        <taxon>Enterobacterales</taxon>
        <taxon>Morganellaceae</taxon>
        <taxon>Xenorhabdus</taxon>
    </lineage>
</organism>
<evidence type="ECO:0000313" key="3">
    <source>
        <dbReference type="EMBL" id="CBJ92992.1"/>
    </source>
</evidence>
<reference evidence="3 4" key="1">
    <citation type="journal article" date="2011" name="PLoS ONE">
        <title>The entomopathogenic bacterial endosymbionts xenorhabdus and photorhabdus: convergent lifestyles from divergent genomes.</title>
        <authorList>
            <person name="Chaston J.M."/>
            <person name="Suen G."/>
            <person name="Tucker S.L."/>
            <person name="Andersen A.W."/>
            <person name="Bhasin A."/>
            <person name="Bode E."/>
            <person name="Bode H.B."/>
            <person name="Brachmann A.O."/>
            <person name="Cowles C.E."/>
            <person name="Cowles K.N."/>
            <person name="Darby C."/>
            <person name="de Leon L."/>
            <person name="Drace K."/>
            <person name="Du Z."/>
            <person name="Givaudan A."/>
            <person name="Herbert Tran E.E."/>
            <person name="Jewell K.A."/>
            <person name="Knack J.J."/>
            <person name="Krasomil-Osterfeld K.C."/>
            <person name="Kukor R."/>
            <person name="Lanois A."/>
            <person name="Latreille P."/>
            <person name="Leimgruber N.K."/>
            <person name="Lipke C.M."/>
            <person name="Liu R."/>
            <person name="Lu X."/>
            <person name="Martens E.C."/>
            <person name="Marri P.R."/>
            <person name="Medigue C."/>
            <person name="Menard M.L."/>
            <person name="Miller N.M."/>
            <person name="Morales-Soto N."/>
            <person name="Norton S."/>
            <person name="Ogier J.C."/>
            <person name="Orchard S.S."/>
            <person name="Park D."/>
            <person name="Park Y."/>
            <person name="Qurollo B.A."/>
            <person name="Sugar D.R."/>
            <person name="Richards G.R."/>
            <person name="Rouy Z."/>
            <person name="Slominski B."/>
            <person name="Slominski K."/>
            <person name="Snyder H."/>
            <person name="Tjaden B.C."/>
            <person name="van der Hoeven R."/>
            <person name="Welch R.D."/>
            <person name="Wheeler C."/>
            <person name="Xiang B."/>
            <person name="Barbazuk B."/>
            <person name="Gaudriault S."/>
            <person name="Goodner B."/>
            <person name="Slater S.C."/>
            <person name="Forst S."/>
            <person name="Goldman B.S."/>
            <person name="Goodrich-Blair H."/>
        </authorList>
    </citation>
    <scope>NUCLEOTIDE SEQUENCE [LARGE SCALE GENOMIC DNA]</scope>
    <source>
        <strain evidence="4">ATCC 19061 / DSM 3370 / CCUG 14189 / LMG 1036 / NCIMB 9965 / AN6</strain>
    </source>
</reference>
<keyword evidence="3" id="KW-0614">Plasmid</keyword>
<accession>D3VM40</accession>
<protein>
    <recommendedName>
        <fullName evidence="2">HTH cro/C1-type domain-containing protein</fullName>
    </recommendedName>
</protein>
<dbReference type="CDD" id="cd00093">
    <property type="entry name" value="HTH_XRE"/>
    <property type="match status" value="3"/>
</dbReference>
<dbReference type="GO" id="GO:0003700">
    <property type="term" value="F:DNA-binding transcription factor activity"/>
    <property type="evidence" value="ECO:0007669"/>
    <property type="project" value="TreeGrafter"/>
</dbReference>
<dbReference type="Pfam" id="PF01381">
    <property type="entry name" value="HTH_3"/>
    <property type="match status" value="3"/>
</dbReference>
<dbReference type="RefSeq" id="WP_013141635.1">
    <property type="nucleotide sequence ID" value="NC_014170.1"/>
</dbReference>
<feature type="domain" description="HTH cro/C1-type" evidence="2">
    <location>
        <begin position="112"/>
        <end position="166"/>
    </location>
</feature>
<keyword evidence="1" id="KW-0238">DNA-binding</keyword>
<dbReference type="SMART" id="SM00530">
    <property type="entry name" value="HTH_XRE"/>
    <property type="match status" value="3"/>
</dbReference>
<dbReference type="GeneID" id="25361690"/>
<dbReference type="GO" id="GO:0003677">
    <property type="term" value="F:DNA binding"/>
    <property type="evidence" value="ECO:0007669"/>
    <property type="project" value="UniProtKB-KW"/>
</dbReference>
<dbReference type="SUPFAM" id="SSF47413">
    <property type="entry name" value="lambda repressor-like DNA-binding domains"/>
    <property type="match status" value="3"/>
</dbReference>
<dbReference type="PANTHER" id="PTHR46797:SF1">
    <property type="entry name" value="METHYLPHOSPHONATE SYNTHASE"/>
    <property type="match status" value="1"/>
</dbReference>
<dbReference type="KEGG" id="xne:XNC1_p0124"/>
<evidence type="ECO:0000259" key="2">
    <source>
        <dbReference type="PROSITE" id="PS50943"/>
    </source>
</evidence>
<dbReference type="PROSITE" id="PS50943">
    <property type="entry name" value="HTH_CROC1"/>
    <property type="match status" value="3"/>
</dbReference>
<evidence type="ECO:0000256" key="1">
    <source>
        <dbReference type="ARBA" id="ARBA00023125"/>
    </source>
</evidence>
<dbReference type="InterPro" id="IPR001387">
    <property type="entry name" value="Cro/C1-type_HTH"/>
</dbReference>
<name>D3VM40_XENNA</name>
<dbReference type="HOGENOM" id="CLU_956301_0_0_6"/>
<evidence type="ECO:0000313" key="4">
    <source>
        <dbReference type="Proteomes" id="UP000008075"/>
    </source>
</evidence>
<dbReference type="InterPro" id="IPR010982">
    <property type="entry name" value="Lambda_DNA-bd_dom_sf"/>
</dbReference>
<keyword evidence="4" id="KW-1185">Reference proteome</keyword>
<dbReference type="Gene3D" id="1.10.260.40">
    <property type="entry name" value="lambda repressor-like DNA-binding domains"/>
    <property type="match status" value="3"/>
</dbReference>
<dbReference type="EMBL" id="FN667743">
    <property type="protein sequence ID" value="CBJ92992.1"/>
    <property type="molecule type" value="Genomic_DNA"/>
</dbReference>
<sequence>MDKAMLDVFFKSIGQRVCIRRKEAGLSTHTLAQHTGISEAQLIMYETGLDDIPLSHLIQISAGLNTPTGWFFIDLYSDLYVSNASKLPHVSDGFIMDTLTTGAVTKNIGLRIQIWRKTMMLTAAALGLSVGLSQQQISRNEHGKNRIHIDHLVNIALALGIPISWFFIDCHPDLEVNTSSHLPTTPTKIMDKPELEMMAKNIGQRIRVRRKKLNVTLQGLAKQAGMNQQTLSRYETGKKRITSTDLVIIAIALNTPIDWFFIDYSSLDDDFPLTSLKSSDSGLFMDSYSKI</sequence>
<geneLocation type="plasmid" evidence="3 4">
    <name>XNC1_p</name>
</geneLocation>
<dbReference type="eggNOG" id="COG1396">
    <property type="taxonomic scope" value="Bacteria"/>
</dbReference>